<keyword evidence="3 4" id="KW-0472">Membrane</keyword>
<dbReference type="STRING" id="1283841.A0A084QJB4"/>
<dbReference type="InParanoid" id="A0A084QJB4"/>
<dbReference type="EMBL" id="KL660704">
    <property type="protein sequence ID" value="KFA64049.1"/>
    <property type="molecule type" value="Genomic_DNA"/>
</dbReference>
<organism evidence="6 7">
    <name type="scientific">Stachybotrys chlorohalonatus (strain IBT 40285)</name>
    <dbReference type="NCBI Taxonomy" id="1283841"/>
    <lineage>
        <taxon>Eukaryota</taxon>
        <taxon>Fungi</taxon>
        <taxon>Dikarya</taxon>
        <taxon>Ascomycota</taxon>
        <taxon>Pezizomycotina</taxon>
        <taxon>Sordariomycetes</taxon>
        <taxon>Hypocreomycetidae</taxon>
        <taxon>Hypocreales</taxon>
        <taxon>Stachybotryaceae</taxon>
        <taxon>Stachybotrys</taxon>
    </lineage>
</organism>
<keyword evidence="2 4" id="KW-1133">Transmembrane helix</keyword>
<dbReference type="Proteomes" id="UP000028524">
    <property type="component" value="Unassembled WGS sequence"/>
</dbReference>
<evidence type="ECO:0000256" key="5">
    <source>
        <dbReference type="SAM" id="MobiDB-lite"/>
    </source>
</evidence>
<evidence type="ECO:0000256" key="3">
    <source>
        <dbReference type="ARBA" id="ARBA00023136"/>
    </source>
</evidence>
<dbReference type="HOGENOM" id="CLU_084856_0_1_1"/>
<dbReference type="PANTHER" id="PTHR39136:SF1">
    <property type="entry name" value="ALTERED INHERITANCE OF MITOCHONDRIA PROTEIN 11"/>
    <property type="match status" value="1"/>
</dbReference>
<dbReference type="InterPro" id="IPR038814">
    <property type="entry name" value="AIM11"/>
</dbReference>
<reference evidence="6 7" key="1">
    <citation type="journal article" date="2014" name="BMC Genomics">
        <title>Comparative genome sequencing reveals chemotype-specific gene clusters in the toxigenic black mold Stachybotrys.</title>
        <authorList>
            <person name="Semeiks J."/>
            <person name="Borek D."/>
            <person name="Otwinowski Z."/>
            <person name="Grishin N.V."/>
        </authorList>
    </citation>
    <scope>NUCLEOTIDE SEQUENCE [LARGE SCALE GENOMIC DNA]</scope>
    <source>
        <strain evidence="6 7">IBT 40285</strain>
    </source>
</reference>
<comment type="subcellular location">
    <subcellularLocation>
        <location evidence="4">Membrane</location>
        <topology evidence="4">Multi-pass membrane protein</topology>
    </subcellularLocation>
</comment>
<dbReference type="PANTHER" id="PTHR39136">
    <property type="entry name" value="ALTERED INHERITANCE OF MITOCHONDRIA PROTEIN 11"/>
    <property type="match status" value="1"/>
</dbReference>
<comment type="similarity">
    <text evidence="4">Belongs to the AIM11 family.</text>
</comment>
<keyword evidence="7" id="KW-1185">Reference proteome</keyword>
<evidence type="ECO:0000313" key="6">
    <source>
        <dbReference type="EMBL" id="KFA64049.1"/>
    </source>
</evidence>
<evidence type="ECO:0000256" key="4">
    <source>
        <dbReference type="RuleBase" id="RU367098"/>
    </source>
</evidence>
<feature type="region of interest" description="Disordered" evidence="5">
    <location>
        <begin position="149"/>
        <end position="168"/>
    </location>
</feature>
<sequence>MSQDPSASSPPLAPKSPRDTTSLSPWARQMRQLGLYFAGAGFMAASVAVSRRAVVRRQLEAMPKFYVSNRNPIKVDSSERSLLAVEALGLATLNVTSFGILLLGGTSWAFDLCSVEELRQRTRAALMKPGLVNPEDEKELERMMESLMERLGMEKPEKPSKEEAARKE</sequence>
<protein>
    <recommendedName>
        <fullName evidence="4">Altered inheritance of mitochondria protein 11</fullName>
    </recommendedName>
</protein>
<name>A0A084QJB4_STAC4</name>
<dbReference type="OrthoDB" id="3558022at2759"/>
<evidence type="ECO:0000256" key="1">
    <source>
        <dbReference type="ARBA" id="ARBA00022692"/>
    </source>
</evidence>
<feature type="region of interest" description="Disordered" evidence="5">
    <location>
        <begin position="1"/>
        <end position="24"/>
    </location>
</feature>
<feature type="compositionally biased region" description="Low complexity" evidence="5">
    <location>
        <begin position="1"/>
        <end position="10"/>
    </location>
</feature>
<dbReference type="GO" id="GO:0016020">
    <property type="term" value="C:membrane"/>
    <property type="evidence" value="ECO:0007669"/>
    <property type="project" value="UniProtKB-SubCell"/>
</dbReference>
<feature type="transmembrane region" description="Helical" evidence="4">
    <location>
        <begin position="33"/>
        <end position="54"/>
    </location>
</feature>
<gene>
    <name evidence="4" type="primary">AIM11</name>
    <name evidence="6" type="ORF">S40285_04229</name>
</gene>
<keyword evidence="1 4" id="KW-0812">Transmembrane</keyword>
<proteinExistence type="inferred from homology"/>
<accession>A0A084QJB4</accession>
<evidence type="ECO:0000313" key="7">
    <source>
        <dbReference type="Proteomes" id="UP000028524"/>
    </source>
</evidence>
<evidence type="ECO:0000256" key="2">
    <source>
        <dbReference type="ARBA" id="ARBA00022989"/>
    </source>
</evidence>
<dbReference type="AlphaFoldDB" id="A0A084QJB4"/>
<dbReference type="GO" id="GO:0005739">
    <property type="term" value="C:mitochondrion"/>
    <property type="evidence" value="ECO:0007669"/>
    <property type="project" value="TreeGrafter"/>
</dbReference>
<dbReference type="OMA" id="TNPHEYF"/>